<evidence type="ECO:0000313" key="1">
    <source>
        <dbReference type="EMBL" id="QXJ22897.1"/>
    </source>
</evidence>
<protein>
    <recommendedName>
        <fullName evidence="3">XRE family transcriptional regulator</fullName>
    </recommendedName>
</protein>
<gene>
    <name evidence="1" type="ORF">AGRA3207_003975</name>
</gene>
<sequence length="163" mass="17900">MHDDALIGPRLRTLRHWRGLSLGKAMYMHARPNEGNVAQAGRRAEAEAARLEPHAVEGEAVEVLGASGAKVLELADRGDARRVASYPARNVNFLSEVGRGLARERATQGAALRWLREAEKTGPQRVRNNARVRESVTVMLEQARVASQGRELRGLASRMGLPH</sequence>
<organism evidence="1 2">
    <name type="scientific">Actinomadura graeca</name>
    <dbReference type="NCBI Taxonomy" id="2750812"/>
    <lineage>
        <taxon>Bacteria</taxon>
        <taxon>Bacillati</taxon>
        <taxon>Actinomycetota</taxon>
        <taxon>Actinomycetes</taxon>
        <taxon>Streptosporangiales</taxon>
        <taxon>Thermomonosporaceae</taxon>
        <taxon>Actinomadura</taxon>
    </lineage>
</organism>
<accession>A0ABX8QYW3</accession>
<evidence type="ECO:0000313" key="2">
    <source>
        <dbReference type="Proteomes" id="UP001049518"/>
    </source>
</evidence>
<proteinExistence type="predicted"/>
<dbReference type="Proteomes" id="UP001049518">
    <property type="component" value="Chromosome"/>
</dbReference>
<reference evidence="1" key="1">
    <citation type="submission" date="2020-07" db="EMBL/GenBank/DDBJ databases">
        <authorList>
            <person name="Tarantini F.S."/>
            <person name="Hong K.W."/>
            <person name="Chan K.G."/>
        </authorList>
    </citation>
    <scope>NUCLEOTIDE SEQUENCE</scope>
    <source>
        <strain evidence="1">32-07</strain>
    </source>
</reference>
<name>A0ABX8QYW3_9ACTN</name>
<evidence type="ECO:0008006" key="3">
    <source>
        <dbReference type="Google" id="ProtNLM"/>
    </source>
</evidence>
<dbReference type="RefSeq" id="WP_231328568.1">
    <property type="nucleotide sequence ID" value="NZ_CP059572.1"/>
</dbReference>
<keyword evidence="2" id="KW-1185">Reference proteome</keyword>
<dbReference type="EMBL" id="CP059572">
    <property type="protein sequence ID" value="QXJ22897.1"/>
    <property type="molecule type" value="Genomic_DNA"/>
</dbReference>